<dbReference type="EMBL" id="JARQWQ010000083">
    <property type="protein sequence ID" value="KAK2552775.1"/>
    <property type="molecule type" value="Genomic_DNA"/>
</dbReference>
<comment type="caution">
    <text evidence="1">The sequence shown here is derived from an EMBL/GenBank/DDBJ whole genome shotgun (WGS) entry which is preliminary data.</text>
</comment>
<organism evidence="1 2">
    <name type="scientific">Acropora cervicornis</name>
    <name type="common">Staghorn coral</name>
    <dbReference type="NCBI Taxonomy" id="6130"/>
    <lineage>
        <taxon>Eukaryota</taxon>
        <taxon>Metazoa</taxon>
        <taxon>Cnidaria</taxon>
        <taxon>Anthozoa</taxon>
        <taxon>Hexacorallia</taxon>
        <taxon>Scleractinia</taxon>
        <taxon>Astrocoeniina</taxon>
        <taxon>Acroporidae</taxon>
        <taxon>Acropora</taxon>
    </lineage>
</organism>
<sequence>MFLGVLGCSRKKCCGNKERVRRPNNSCIDEASSPSTGVLRAASKASRTSTPDSSVFFIRDLLALTAASTLPLDLG</sequence>
<proteinExistence type="predicted"/>
<evidence type="ECO:0000313" key="2">
    <source>
        <dbReference type="Proteomes" id="UP001249851"/>
    </source>
</evidence>
<reference evidence="1" key="2">
    <citation type="journal article" date="2023" name="Science">
        <title>Genomic signatures of disease resistance in endangered staghorn corals.</title>
        <authorList>
            <person name="Vollmer S.V."/>
            <person name="Selwyn J.D."/>
            <person name="Despard B.A."/>
            <person name="Roesel C.L."/>
        </authorList>
    </citation>
    <scope>NUCLEOTIDE SEQUENCE</scope>
    <source>
        <strain evidence="1">K2</strain>
    </source>
</reference>
<name>A0AAD9Q1T7_ACRCE</name>
<accession>A0AAD9Q1T7</accession>
<dbReference type="Proteomes" id="UP001249851">
    <property type="component" value="Unassembled WGS sequence"/>
</dbReference>
<protein>
    <submittedName>
        <fullName evidence="1">Uncharacterized protein</fullName>
    </submittedName>
</protein>
<gene>
    <name evidence="1" type="ORF">P5673_025930</name>
</gene>
<dbReference type="AlphaFoldDB" id="A0AAD9Q1T7"/>
<keyword evidence="2" id="KW-1185">Reference proteome</keyword>
<evidence type="ECO:0000313" key="1">
    <source>
        <dbReference type="EMBL" id="KAK2552775.1"/>
    </source>
</evidence>
<reference evidence="1" key="1">
    <citation type="journal article" date="2023" name="G3 (Bethesda)">
        <title>Whole genome assembly and annotation of the endangered Caribbean coral Acropora cervicornis.</title>
        <authorList>
            <person name="Selwyn J.D."/>
            <person name="Vollmer S.V."/>
        </authorList>
    </citation>
    <scope>NUCLEOTIDE SEQUENCE</scope>
    <source>
        <strain evidence="1">K2</strain>
    </source>
</reference>